<evidence type="ECO:0000313" key="5">
    <source>
        <dbReference type="Proteomes" id="UP000253977"/>
    </source>
</evidence>
<evidence type="ECO:0000256" key="2">
    <source>
        <dbReference type="ARBA" id="ARBA00023002"/>
    </source>
</evidence>
<sequence>MSDAFRSTAPTGHRFSGKVIVVVGAGRPKEGWSNGAAAAAAYASEGGAVACIDRDGTAAMRIAKLIQEAGGTALSLTADATDLASMDRAVQEVVRAWGQTDVLHNNVGATIMGGPAELSEADYIRGIEMNLGTVWRSSKLVLPQMVKAGRGAIVNISSLAAIRWTGYEYFAYSAAKAAVNHATVTMALQYGRQGIRANCVMPGVIHTPLVYREIAGTYGSVEEMRAARAAMVPCGFAGRPQGVAAAALFLASDDARFINGVCIPVDGGQHASAAGAPHSHSSQFEPPEGVSAQT</sequence>
<dbReference type="InterPro" id="IPR051122">
    <property type="entry name" value="SDR_DHRS6-like"/>
</dbReference>
<dbReference type="Pfam" id="PF13561">
    <property type="entry name" value="adh_short_C2"/>
    <property type="match status" value="1"/>
</dbReference>
<reference evidence="4 5" key="1">
    <citation type="submission" date="2018-07" db="EMBL/GenBank/DDBJ databases">
        <title>Thalassococcus profundi sp. nov., a marine bacterium isolated from deep seawater of Okinawa Trough.</title>
        <authorList>
            <person name="Yu M."/>
        </authorList>
    </citation>
    <scope>NUCLEOTIDE SEQUENCE [LARGE SCALE GENOMIC DNA]</scope>
    <source>
        <strain evidence="4 5">WRAS1</strain>
    </source>
</reference>
<dbReference type="Proteomes" id="UP000253977">
    <property type="component" value="Unassembled WGS sequence"/>
</dbReference>
<evidence type="ECO:0000256" key="1">
    <source>
        <dbReference type="ARBA" id="ARBA00006484"/>
    </source>
</evidence>
<dbReference type="AlphaFoldDB" id="A0A369TPE5"/>
<dbReference type="CDD" id="cd05233">
    <property type="entry name" value="SDR_c"/>
    <property type="match status" value="1"/>
</dbReference>
<proteinExistence type="inferred from homology"/>
<dbReference type="PRINTS" id="PR00081">
    <property type="entry name" value="GDHRDH"/>
</dbReference>
<dbReference type="InterPro" id="IPR036291">
    <property type="entry name" value="NAD(P)-bd_dom_sf"/>
</dbReference>
<dbReference type="FunFam" id="3.40.50.720:FF:000084">
    <property type="entry name" value="Short-chain dehydrogenase reductase"/>
    <property type="match status" value="1"/>
</dbReference>
<feature type="region of interest" description="Disordered" evidence="3">
    <location>
        <begin position="272"/>
        <end position="294"/>
    </location>
</feature>
<protein>
    <submittedName>
        <fullName evidence="4">SDR family NAD(P)-dependent oxidoreductase</fullName>
    </submittedName>
</protein>
<comment type="caution">
    <text evidence="4">The sequence shown here is derived from an EMBL/GenBank/DDBJ whole genome shotgun (WGS) entry which is preliminary data.</text>
</comment>
<evidence type="ECO:0000313" key="4">
    <source>
        <dbReference type="EMBL" id="RDD65997.1"/>
    </source>
</evidence>
<feature type="compositionally biased region" description="Low complexity" evidence="3">
    <location>
        <begin position="272"/>
        <end position="283"/>
    </location>
</feature>
<name>A0A369TPE5_9RHOB</name>
<dbReference type="OrthoDB" id="9797020at2"/>
<gene>
    <name evidence="4" type="ORF">DU478_12365</name>
</gene>
<accession>A0A369TPE5</accession>
<dbReference type="EMBL" id="QPMK01000008">
    <property type="protein sequence ID" value="RDD65997.1"/>
    <property type="molecule type" value="Genomic_DNA"/>
</dbReference>
<keyword evidence="2" id="KW-0560">Oxidoreductase</keyword>
<dbReference type="RefSeq" id="WP_114511272.1">
    <property type="nucleotide sequence ID" value="NZ_QPMK01000008.1"/>
</dbReference>
<dbReference type="GO" id="GO:0016491">
    <property type="term" value="F:oxidoreductase activity"/>
    <property type="evidence" value="ECO:0007669"/>
    <property type="project" value="UniProtKB-KW"/>
</dbReference>
<evidence type="ECO:0000256" key="3">
    <source>
        <dbReference type="SAM" id="MobiDB-lite"/>
    </source>
</evidence>
<keyword evidence="5" id="KW-1185">Reference proteome</keyword>
<organism evidence="4 5">
    <name type="scientific">Thalassococcus profundi</name>
    <dbReference type="NCBI Taxonomy" id="2282382"/>
    <lineage>
        <taxon>Bacteria</taxon>
        <taxon>Pseudomonadati</taxon>
        <taxon>Pseudomonadota</taxon>
        <taxon>Alphaproteobacteria</taxon>
        <taxon>Rhodobacterales</taxon>
        <taxon>Roseobacteraceae</taxon>
        <taxon>Thalassococcus</taxon>
    </lineage>
</organism>
<dbReference type="InterPro" id="IPR002347">
    <property type="entry name" value="SDR_fam"/>
</dbReference>
<dbReference type="PANTHER" id="PTHR43477">
    <property type="entry name" value="DIHYDROANTICAPSIN 7-DEHYDROGENASE"/>
    <property type="match status" value="1"/>
</dbReference>
<dbReference type="PANTHER" id="PTHR43477:SF1">
    <property type="entry name" value="DIHYDROANTICAPSIN 7-DEHYDROGENASE"/>
    <property type="match status" value="1"/>
</dbReference>
<comment type="similarity">
    <text evidence="1">Belongs to the short-chain dehydrogenases/reductases (SDR) family.</text>
</comment>
<dbReference type="Gene3D" id="3.40.50.720">
    <property type="entry name" value="NAD(P)-binding Rossmann-like Domain"/>
    <property type="match status" value="1"/>
</dbReference>
<dbReference type="PRINTS" id="PR00080">
    <property type="entry name" value="SDRFAMILY"/>
</dbReference>
<dbReference type="SUPFAM" id="SSF51735">
    <property type="entry name" value="NAD(P)-binding Rossmann-fold domains"/>
    <property type="match status" value="1"/>
</dbReference>